<feature type="transmembrane region" description="Helical" evidence="6">
    <location>
        <begin position="112"/>
        <end position="132"/>
    </location>
</feature>
<feature type="transmembrane region" description="Helical" evidence="6">
    <location>
        <begin position="66"/>
        <end position="91"/>
    </location>
</feature>
<accession>A0A1D3USP5</accession>
<evidence type="ECO:0000256" key="4">
    <source>
        <dbReference type="ARBA" id="ARBA00022989"/>
    </source>
</evidence>
<dbReference type="GO" id="GO:0043190">
    <property type="term" value="C:ATP-binding cassette (ABC) transporter complex"/>
    <property type="evidence" value="ECO:0007669"/>
    <property type="project" value="TreeGrafter"/>
</dbReference>
<dbReference type="AlphaFoldDB" id="A0A1D3USP5"/>
<reference evidence="7 8" key="1">
    <citation type="submission" date="2016-09" db="EMBL/GenBank/DDBJ databases">
        <authorList>
            <person name="Capua I."/>
            <person name="De Benedictis P."/>
            <person name="Joannis T."/>
            <person name="Lombin L.H."/>
            <person name="Cattoli G."/>
        </authorList>
    </citation>
    <scope>NUCLEOTIDE SEQUENCE [LARGE SCALE GENOMIC DNA]</scope>
    <source>
        <strain evidence="7 8">UB20</strain>
    </source>
</reference>
<keyword evidence="3 6" id="KW-0812">Transmembrane</keyword>
<evidence type="ECO:0000256" key="2">
    <source>
        <dbReference type="ARBA" id="ARBA00022475"/>
    </source>
</evidence>
<dbReference type="InterPro" id="IPR005495">
    <property type="entry name" value="LptG/LptF_permease"/>
</dbReference>
<feature type="transmembrane region" description="Helical" evidence="6">
    <location>
        <begin position="339"/>
        <end position="361"/>
    </location>
</feature>
<dbReference type="GO" id="GO:0015920">
    <property type="term" value="P:lipopolysaccharide transport"/>
    <property type="evidence" value="ECO:0007669"/>
    <property type="project" value="TreeGrafter"/>
</dbReference>
<organism evidence="7 8">
    <name type="scientific">Tannerella forsythia</name>
    <name type="common">Bacteroides forsythus</name>
    <dbReference type="NCBI Taxonomy" id="28112"/>
    <lineage>
        <taxon>Bacteria</taxon>
        <taxon>Pseudomonadati</taxon>
        <taxon>Bacteroidota</taxon>
        <taxon>Bacteroidia</taxon>
        <taxon>Bacteroidales</taxon>
        <taxon>Tannerellaceae</taxon>
        <taxon>Tannerella</taxon>
    </lineage>
</organism>
<evidence type="ECO:0000313" key="8">
    <source>
        <dbReference type="Proteomes" id="UP000182057"/>
    </source>
</evidence>
<sequence length="366" mass="42345">MRKDGFRLTRIDRYIIRKFLGTYIFTILLVIAITVVFDFNEKIDHFIGPNATATTHGIIFDYYLNFIPYFISIFSPLFTFITVIFFTSQLADRSEIIAMLASGISFRRLMRPYLISATIIASANYVLNAYIIPPANVIRIDFQNTHIRDKKVSSARNIQLEIEPDVFAYFDRYDASSSMGYRFSIDKFKDKELVSRLTAQSIKYDSLYTWTIIDYVIRDFDGMRERISTGTRKDTTLTFMPSDFLVSESDCETMTMPQLARHIKRQKERRLANIQLFEIEYHLRIATIMSFFILTLIGASLSSRKMKGGMGLNIGIGFALSFSYILFSKITSTFAISGYVSPMVAVWIPNILYLFITIFLYRKAPR</sequence>
<evidence type="ECO:0000256" key="6">
    <source>
        <dbReference type="SAM" id="Phobius"/>
    </source>
</evidence>
<gene>
    <name evidence="7" type="primary">lptG</name>
    <name evidence="7" type="ORF">TFUB20_01954</name>
</gene>
<evidence type="ECO:0000256" key="1">
    <source>
        <dbReference type="ARBA" id="ARBA00004651"/>
    </source>
</evidence>
<name>A0A1D3USP5_TANFO</name>
<keyword evidence="5 6" id="KW-0472">Membrane</keyword>
<dbReference type="PANTHER" id="PTHR33529:SF8">
    <property type="entry name" value="PERMEASE, YJGP_YJGQ FAMILY"/>
    <property type="match status" value="1"/>
</dbReference>
<feature type="transmembrane region" description="Helical" evidence="6">
    <location>
        <begin position="20"/>
        <end position="37"/>
    </location>
</feature>
<keyword evidence="4 6" id="KW-1133">Transmembrane helix</keyword>
<feature type="transmembrane region" description="Helical" evidence="6">
    <location>
        <begin position="281"/>
        <end position="301"/>
    </location>
</feature>
<dbReference type="Proteomes" id="UP000182057">
    <property type="component" value="Unassembled WGS sequence"/>
</dbReference>
<feature type="transmembrane region" description="Helical" evidence="6">
    <location>
        <begin position="308"/>
        <end position="327"/>
    </location>
</feature>
<proteinExistence type="predicted"/>
<comment type="subcellular location">
    <subcellularLocation>
        <location evidence="1">Cell membrane</location>
        <topology evidence="1">Multi-pass membrane protein</topology>
    </subcellularLocation>
</comment>
<dbReference type="RefSeq" id="WP_046826201.1">
    <property type="nucleotide sequence ID" value="NZ_CALHNL010000035.1"/>
</dbReference>
<evidence type="ECO:0000313" key="7">
    <source>
        <dbReference type="EMBL" id="SCQ23117.1"/>
    </source>
</evidence>
<keyword evidence="2" id="KW-1003">Cell membrane</keyword>
<evidence type="ECO:0000256" key="5">
    <source>
        <dbReference type="ARBA" id="ARBA00023136"/>
    </source>
</evidence>
<evidence type="ECO:0000256" key="3">
    <source>
        <dbReference type="ARBA" id="ARBA00022692"/>
    </source>
</evidence>
<protein>
    <submittedName>
        <fullName evidence="7">Lipopolysaccharide export system permease protein LptG</fullName>
    </submittedName>
</protein>
<dbReference type="Pfam" id="PF03739">
    <property type="entry name" value="LptF_LptG"/>
    <property type="match status" value="1"/>
</dbReference>
<dbReference type="PANTHER" id="PTHR33529">
    <property type="entry name" value="SLR0882 PROTEIN-RELATED"/>
    <property type="match status" value="1"/>
</dbReference>
<dbReference type="OrthoDB" id="9807977at2"/>
<dbReference type="EMBL" id="FMMM01000067">
    <property type="protein sequence ID" value="SCQ23117.1"/>
    <property type="molecule type" value="Genomic_DNA"/>
</dbReference>